<name>N6UWB4_9EURY</name>
<feature type="transmembrane region" description="Helical" evidence="1">
    <location>
        <begin position="6"/>
        <end position="23"/>
    </location>
</feature>
<reference evidence="2 3" key="1">
    <citation type="journal article" date="2013" name="Genome Announc.">
        <title>Draft Genome Sequence of a Highly Flagellated, Fast-Swimming Archaeon, Methanocaldococcus villosus Strain KIN24-T80 (DSM 22612).</title>
        <authorList>
            <person name="Thennarasu S."/>
            <person name="Polireddy D."/>
            <person name="Antony A."/>
            <person name="Yada M.R."/>
            <person name="Algarawi S."/>
            <person name="Sivakumar N."/>
        </authorList>
    </citation>
    <scope>NUCLEOTIDE SEQUENCE [LARGE SCALE GENOMIC DNA]</scope>
    <source>
        <strain evidence="2 3">KIN24-T80</strain>
    </source>
</reference>
<dbReference type="PATRIC" id="fig|1069083.5.peg.293"/>
<evidence type="ECO:0000313" key="3">
    <source>
        <dbReference type="Proteomes" id="UP000053695"/>
    </source>
</evidence>
<keyword evidence="1" id="KW-1133">Transmembrane helix</keyword>
<sequence>MISLLYPSVLSFIVGFIVGIKYREKIRNKLLIIILSIVIAYFLGSFPYYNLPISFSYVSAVLGVIFGNMVRK</sequence>
<evidence type="ECO:0000256" key="1">
    <source>
        <dbReference type="SAM" id="Phobius"/>
    </source>
</evidence>
<protein>
    <recommendedName>
        <fullName evidence="4">Energy-converting hydrogenase B subunit J</fullName>
    </recommendedName>
</protein>
<organism evidence="2 3">
    <name type="scientific">Methanocaldococcus villosus KIN24-T80</name>
    <dbReference type="NCBI Taxonomy" id="1069083"/>
    <lineage>
        <taxon>Archaea</taxon>
        <taxon>Methanobacteriati</taxon>
        <taxon>Methanobacteriota</taxon>
        <taxon>Methanomada group</taxon>
        <taxon>Methanococci</taxon>
        <taxon>Methanococcales</taxon>
        <taxon>Methanocaldococcaceae</taxon>
        <taxon>Methanocaldococcus</taxon>
    </lineage>
</organism>
<dbReference type="EMBL" id="APMM01000010">
    <property type="protein sequence ID" value="ENN96594.1"/>
    <property type="molecule type" value="Genomic_DNA"/>
</dbReference>
<feature type="transmembrane region" description="Helical" evidence="1">
    <location>
        <begin position="30"/>
        <end position="48"/>
    </location>
</feature>
<gene>
    <name evidence="2" type="ORF">J422_01490</name>
</gene>
<comment type="caution">
    <text evidence="2">The sequence shown here is derived from an EMBL/GenBank/DDBJ whole genome shotgun (WGS) entry which is preliminary data.</text>
</comment>
<feature type="transmembrane region" description="Helical" evidence="1">
    <location>
        <begin position="54"/>
        <end position="70"/>
    </location>
</feature>
<dbReference type="OrthoDB" id="82319at2157"/>
<dbReference type="Proteomes" id="UP000053695">
    <property type="component" value="Unassembled WGS sequence"/>
</dbReference>
<proteinExistence type="predicted"/>
<evidence type="ECO:0000313" key="2">
    <source>
        <dbReference type="EMBL" id="ENN96594.1"/>
    </source>
</evidence>
<dbReference type="STRING" id="1069083.GCA_000371805_01032"/>
<dbReference type="RefSeq" id="WP_004589959.1">
    <property type="nucleotide sequence ID" value="NZ_APMM01000010.1"/>
</dbReference>
<accession>N6UWB4</accession>
<dbReference type="AlphaFoldDB" id="N6UWB4"/>
<keyword evidence="1" id="KW-0812">Transmembrane</keyword>
<keyword evidence="3" id="KW-1185">Reference proteome</keyword>
<evidence type="ECO:0008006" key="4">
    <source>
        <dbReference type="Google" id="ProtNLM"/>
    </source>
</evidence>
<keyword evidence="1" id="KW-0472">Membrane</keyword>